<dbReference type="GO" id="GO:0016460">
    <property type="term" value="C:myosin II complex"/>
    <property type="evidence" value="ECO:0007669"/>
    <property type="project" value="TreeGrafter"/>
</dbReference>
<dbReference type="GO" id="GO:0031032">
    <property type="term" value="P:actomyosin structure organization"/>
    <property type="evidence" value="ECO:0007669"/>
    <property type="project" value="TreeGrafter"/>
</dbReference>
<evidence type="ECO:0000256" key="1">
    <source>
        <dbReference type="SAM" id="MobiDB-lite"/>
    </source>
</evidence>
<feature type="non-terminal residue" evidence="3">
    <location>
        <position position="1"/>
    </location>
</feature>
<protein>
    <submittedName>
        <fullName evidence="3">Unconventional myosin-XVIIIa-like</fullName>
    </submittedName>
</protein>
<feature type="region of interest" description="Disordered" evidence="1">
    <location>
        <begin position="19"/>
        <end position="38"/>
    </location>
</feature>
<dbReference type="PANTHER" id="PTHR45615">
    <property type="entry name" value="MYOSIN HEAVY CHAIN, NON-MUSCLE"/>
    <property type="match status" value="1"/>
</dbReference>
<dbReference type="RefSeq" id="XP_026549368.1">
    <property type="nucleotide sequence ID" value="XM_026693583.1"/>
</dbReference>
<dbReference type="PANTHER" id="PTHR45615:SF13">
    <property type="entry name" value="UNCONVENTIONAL MYOSIN-XVIIIA"/>
    <property type="match status" value="1"/>
</dbReference>
<gene>
    <name evidence="3" type="primary">LOC113431239</name>
</gene>
<dbReference type="GO" id="GO:0032982">
    <property type="term" value="C:myosin filament"/>
    <property type="evidence" value="ECO:0007669"/>
    <property type="project" value="TreeGrafter"/>
</dbReference>
<dbReference type="GeneID" id="113431239"/>
<sequence>PPLPSSPLQEEIQQLKGRLEKAEKERNELRLSSDRLESKVAELTSELTDERNTGESASQLLDAETAERLRAEKEMKDLQAKYDALKKQMDSMEMEVMEARLIRAAELNGEMDDDDTGGEWRLKYERATREIDFTKKRLHQEFEDKLEVEQQTKRQLERR</sequence>
<proteinExistence type="predicted"/>
<feature type="non-terminal residue" evidence="3">
    <location>
        <position position="159"/>
    </location>
</feature>
<evidence type="ECO:0000313" key="3">
    <source>
        <dbReference type="RefSeq" id="XP_026549368.1"/>
    </source>
</evidence>
<accession>A0A6J1W910</accession>
<dbReference type="AlphaFoldDB" id="A0A6J1W910"/>
<reference evidence="3" key="1">
    <citation type="submission" date="2025-08" db="UniProtKB">
        <authorList>
            <consortium name="RefSeq"/>
        </authorList>
    </citation>
    <scope>IDENTIFICATION</scope>
</reference>
<dbReference type="GO" id="GO:0005737">
    <property type="term" value="C:cytoplasm"/>
    <property type="evidence" value="ECO:0007669"/>
    <property type="project" value="TreeGrafter"/>
</dbReference>
<dbReference type="GO" id="GO:0051015">
    <property type="term" value="F:actin filament binding"/>
    <property type="evidence" value="ECO:0007669"/>
    <property type="project" value="TreeGrafter"/>
</dbReference>
<dbReference type="KEGG" id="nss:113431239"/>
<dbReference type="Proteomes" id="UP000504612">
    <property type="component" value="Unplaced"/>
</dbReference>
<organism evidence="2 3">
    <name type="scientific">Notechis scutatus</name>
    <name type="common">mainland tiger snake</name>
    <dbReference type="NCBI Taxonomy" id="8663"/>
    <lineage>
        <taxon>Eukaryota</taxon>
        <taxon>Metazoa</taxon>
        <taxon>Chordata</taxon>
        <taxon>Craniata</taxon>
        <taxon>Vertebrata</taxon>
        <taxon>Euteleostomi</taxon>
        <taxon>Lepidosauria</taxon>
        <taxon>Squamata</taxon>
        <taxon>Bifurcata</taxon>
        <taxon>Unidentata</taxon>
        <taxon>Episquamata</taxon>
        <taxon>Toxicofera</taxon>
        <taxon>Serpentes</taxon>
        <taxon>Colubroidea</taxon>
        <taxon>Elapidae</taxon>
        <taxon>Hydrophiinae</taxon>
        <taxon>Notechis</taxon>
    </lineage>
</organism>
<keyword evidence="2" id="KW-1185">Reference proteome</keyword>
<evidence type="ECO:0000313" key="2">
    <source>
        <dbReference type="Proteomes" id="UP000504612"/>
    </source>
</evidence>
<name>A0A6J1W910_9SAUR</name>